<comment type="cofactor">
    <cofactor evidence="1 4">
        <name>FAD</name>
        <dbReference type="ChEBI" id="CHEBI:57692"/>
    </cofactor>
</comment>
<comment type="similarity">
    <text evidence="4">Belongs to the flavin monoamine oxidase family.</text>
</comment>
<dbReference type="Pfam" id="PF01593">
    <property type="entry name" value="Amino_oxidase"/>
    <property type="match status" value="1"/>
</dbReference>
<evidence type="ECO:0000313" key="6">
    <source>
        <dbReference type="EMBL" id="KAH7224238.1"/>
    </source>
</evidence>
<evidence type="ECO:0000256" key="4">
    <source>
        <dbReference type="RuleBase" id="RU362067"/>
    </source>
</evidence>
<feature type="binding site" evidence="3">
    <location>
        <position position="387"/>
    </location>
    <ligand>
        <name>substrate</name>
    </ligand>
</feature>
<dbReference type="EC" id="1.4.3.-" evidence="4"/>
<dbReference type="InterPro" id="IPR036188">
    <property type="entry name" value="FAD/NAD-bd_sf"/>
</dbReference>
<evidence type="ECO:0000256" key="2">
    <source>
        <dbReference type="ARBA" id="ARBA00023002"/>
    </source>
</evidence>
<proteinExistence type="inferred from homology"/>
<dbReference type="OrthoDB" id="7777654at2759"/>
<dbReference type="InterPro" id="IPR001613">
    <property type="entry name" value="Flavin_amine_oxidase"/>
</dbReference>
<sequence length="505" mass="55652">MASGTKSQDGFSWTPSGGLSEGLPTIGLVKPPSYFAPESRNGIFDVTVVGSGYAGLVAARDLATQGKKTLLVEARDRLGGRTWNSNVDGFNYELGGTWLHWHMPHIYREVSRYGLQNDWVVTQVPGSREDYHTLTTATGKRNLNHEEEEAMFDRVWSLFCNLDGNYQRQTWNNPFASPQFFPEKHAAWDKLSCQDRFDAIKSQLSDEEQAMLKGLLIQMGGADLKRMGLYDALRWWTLGGNTGLGLNEIGLHTRLGSGNSTLHRRIFSHAVSTGNLSYSFRTPVKSVEDVGGVVTVRGRDGQAWSAKAVIVTVPLNVLPYIDFTPPLPEEKQQALKHGTVNLCNKVHFDLEGPDCLSWSSFSAPAKGLVAAFGDRLTPSGDAHLVAFGPDPESSDGMALRDLDKVKAALVHLLPEQHKATIKRIVAHDWVNDDFSRGTWCYLAPEVTTNHLAALQKPHGRIVFASSDYSDGWRGWIDGGVQAGMLAADVVINQQRKPIVKTQGRL</sequence>
<name>A0A9P9FZI7_FUSSL</name>
<organism evidence="6 7">
    <name type="scientific">Fusarium solani</name>
    <name type="common">Filamentous fungus</name>
    <dbReference type="NCBI Taxonomy" id="169388"/>
    <lineage>
        <taxon>Eukaryota</taxon>
        <taxon>Fungi</taxon>
        <taxon>Dikarya</taxon>
        <taxon>Ascomycota</taxon>
        <taxon>Pezizomycotina</taxon>
        <taxon>Sordariomycetes</taxon>
        <taxon>Hypocreomycetidae</taxon>
        <taxon>Hypocreales</taxon>
        <taxon>Nectriaceae</taxon>
        <taxon>Fusarium</taxon>
        <taxon>Fusarium solani species complex</taxon>
    </lineage>
</organism>
<dbReference type="Proteomes" id="UP000736672">
    <property type="component" value="Unassembled WGS sequence"/>
</dbReference>
<keyword evidence="7" id="KW-1185">Reference proteome</keyword>
<keyword evidence="4" id="KW-0274">FAD</keyword>
<feature type="binding site" evidence="3">
    <location>
        <position position="284"/>
    </location>
    <ligand>
        <name>FAD</name>
        <dbReference type="ChEBI" id="CHEBI:57692"/>
    </ligand>
</feature>
<feature type="domain" description="Amine oxidase" evidence="5">
    <location>
        <begin position="54"/>
        <end position="491"/>
    </location>
</feature>
<dbReference type="Gene3D" id="3.50.50.60">
    <property type="entry name" value="FAD/NAD(P)-binding domain"/>
    <property type="match status" value="2"/>
</dbReference>
<evidence type="ECO:0000259" key="5">
    <source>
        <dbReference type="Pfam" id="PF01593"/>
    </source>
</evidence>
<dbReference type="SUPFAM" id="SSF51905">
    <property type="entry name" value="FAD/NAD(P)-binding domain"/>
    <property type="match status" value="1"/>
</dbReference>
<reference evidence="6" key="1">
    <citation type="journal article" date="2021" name="Nat. Commun.">
        <title>Genetic determinants of endophytism in the Arabidopsis root mycobiome.</title>
        <authorList>
            <person name="Mesny F."/>
            <person name="Miyauchi S."/>
            <person name="Thiergart T."/>
            <person name="Pickel B."/>
            <person name="Atanasova L."/>
            <person name="Karlsson M."/>
            <person name="Huettel B."/>
            <person name="Barry K.W."/>
            <person name="Haridas S."/>
            <person name="Chen C."/>
            <person name="Bauer D."/>
            <person name="Andreopoulos W."/>
            <person name="Pangilinan J."/>
            <person name="LaButti K."/>
            <person name="Riley R."/>
            <person name="Lipzen A."/>
            <person name="Clum A."/>
            <person name="Drula E."/>
            <person name="Henrissat B."/>
            <person name="Kohler A."/>
            <person name="Grigoriev I.V."/>
            <person name="Martin F.M."/>
            <person name="Hacquard S."/>
        </authorList>
    </citation>
    <scope>NUCLEOTIDE SEQUENCE</scope>
    <source>
        <strain evidence="6">FSSC 5 MPI-SDFR-AT-0091</strain>
    </source>
</reference>
<evidence type="ECO:0000256" key="3">
    <source>
        <dbReference type="PIRSR" id="PIRSR601613-1"/>
    </source>
</evidence>
<accession>A0A9P9FZI7</accession>
<evidence type="ECO:0000313" key="7">
    <source>
        <dbReference type="Proteomes" id="UP000736672"/>
    </source>
</evidence>
<dbReference type="InterPro" id="IPR002937">
    <property type="entry name" value="Amino_oxidase"/>
</dbReference>
<dbReference type="Gene3D" id="6.10.140.1210">
    <property type="match status" value="1"/>
</dbReference>
<comment type="caution">
    <text evidence="6">The sequence shown here is derived from an EMBL/GenBank/DDBJ whole genome shotgun (WGS) entry which is preliminary data.</text>
</comment>
<dbReference type="PANTHER" id="PTHR10742:SF410">
    <property type="entry name" value="LYSINE-SPECIFIC HISTONE DEMETHYLASE 2"/>
    <property type="match status" value="1"/>
</dbReference>
<gene>
    <name evidence="6" type="ORF">B0J15DRAFT_434303</name>
</gene>
<dbReference type="EMBL" id="JAGTJS010000053">
    <property type="protein sequence ID" value="KAH7224238.1"/>
    <property type="molecule type" value="Genomic_DNA"/>
</dbReference>
<dbReference type="GO" id="GO:0016491">
    <property type="term" value="F:oxidoreductase activity"/>
    <property type="evidence" value="ECO:0007669"/>
    <property type="project" value="UniProtKB-KW"/>
</dbReference>
<keyword evidence="2 4" id="KW-0560">Oxidoreductase</keyword>
<dbReference type="Gene3D" id="3.90.660.10">
    <property type="match status" value="2"/>
</dbReference>
<dbReference type="AlphaFoldDB" id="A0A9P9FZI7"/>
<feature type="binding site" evidence="3">
    <location>
        <begin position="73"/>
        <end position="74"/>
    </location>
    <ligand>
        <name>FAD</name>
        <dbReference type="ChEBI" id="CHEBI:57692"/>
    </ligand>
</feature>
<dbReference type="PANTHER" id="PTHR10742">
    <property type="entry name" value="FLAVIN MONOAMINE OXIDASE"/>
    <property type="match status" value="1"/>
</dbReference>
<dbReference type="PRINTS" id="PR00757">
    <property type="entry name" value="AMINEOXDASEF"/>
</dbReference>
<dbReference type="InterPro" id="IPR050281">
    <property type="entry name" value="Flavin_monoamine_oxidase"/>
</dbReference>
<evidence type="ECO:0000256" key="1">
    <source>
        <dbReference type="ARBA" id="ARBA00001974"/>
    </source>
</evidence>
<protein>
    <recommendedName>
        <fullName evidence="4">Amine oxidase</fullName>
        <ecNumber evidence="4">1.4.3.-</ecNumber>
    </recommendedName>
</protein>
<keyword evidence="4" id="KW-0285">Flavoprotein</keyword>